<dbReference type="Proteomes" id="UP000824225">
    <property type="component" value="Unassembled WGS sequence"/>
</dbReference>
<dbReference type="SMART" id="SM00530">
    <property type="entry name" value="HTH_XRE"/>
    <property type="match status" value="1"/>
</dbReference>
<dbReference type="Pfam" id="PF01381">
    <property type="entry name" value="HTH_3"/>
    <property type="match status" value="1"/>
</dbReference>
<reference evidence="5" key="2">
    <citation type="submission" date="2021-04" db="EMBL/GenBank/DDBJ databases">
        <authorList>
            <person name="Gilroy R."/>
        </authorList>
    </citation>
    <scope>NUCLEOTIDE SEQUENCE</scope>
    <source>
        <strain evidence="5">CHK186-16707</strain>
    </source>
</reference>
<gene>
    <name evidence="5" type="ORF">H9962_09115</name>
</gene>
<protein>
    <submittedName>
        <fullName evidence="5">Helix-turn-helix transcriptional regulator</fullName>
    </submittedName>
</protein>
<dbReference type="InterPro" id="IPR050807">
    <property type="entry name" value="TransReg_Diox_bact_type"/>
</dbReference>
<evidence type="ECO:0000313" key="6">
    <source>
        <dbReference type="Proteomes" id="UP000824225"/>
    </source>
</evidence>
<organism evidence="5 6">
    <name type="scientific">Candidatus Mailhella merdigallinarum</name>
    <dbReference type="NCBI Taxonomy" id="2838658"/>
    <lineage>
        <taxon>Bacteria</taxon>
        <taxon>Pseudomonadati</taxon>
        <taxon>Thermodesulfobacteriota</taxon>
        <taxon>Desulfovibrionia</taxon>
        <taxon>Desulfovibrionales</taxon>
        <taxon>Desulfovibrionaceae</taxon>
        <taxon>Mailhella</taxon>
    </lineage>
</organism>
<keyword evidence="2" id="KW-0238">DNA-binding</keyword>
<accession>A0A9D2KM23</accession>
<dbReference type="Gene3D" id="1.10.260.40">
    <property type="entry name" value="lambda repressor-like DNA-binding domains"/>
    <property type="match status" value="1"/>
</dbReference>
<keyword evidence="3" id="KW-0804">Transcription</keyword>
<dbReference type="PANTHER" id="PTHR46797">
    <property type="entry name" value="HTH-TYPE TRANSCRIPTIONAL REGULATOR"/>
    <property type="match status" value="1"/>
</dbReference>
<dbReference type="PANTHER" id="PTHR46797:SF23">
    <property type="entry name" value="HTH-TYPE TRANSCRIPTIONAL REGULATOR SUTR"/>
    <property type="match status" value="1"/>
</dbReference>
<feature type="domain" description="HTH cro/C1-type" evidence="4">
    <location>
        <begin position="12"/>
        <end position="66"/>
    </location>
</feature>
<dbReference type="InterPro" id="IPR001387">
    <property type="entry name" value="Cro/C1-type_HTH"/>
</dbReference>
<keyword evidence="1" id="KW-0805">Transcription regulation</keyword>
<dbReference type="InterPro" id="IPR010982">
    <property type="entry name" value="Lambda_DNA-bd_dom_sf"/>
</dbReference>
<dbReference type="GO" id="GO:0005829">
    <property type="term" value="C:cytosol"/>
    <property type="evidence" value="ECO:0007669"/>
    <property type="project" value="TreeGrafter"/>
</dbReference>
<dbReference type="PROSITE" id="PS50943">
    <property type="entry name" value="HTH_CROC1"/>
    <property type="match status" value="1"/>
</dbReference>
<dbReference type="SUPFAM" id="SSF47413">
    <property type="entry name" value="lambda repressor-like DNA-binding domains"/>
    <property type="match status" value="1"/>
</dbReference>
<proteinExistence type="predicted"/>
<dbReference type="EMBL" id="DXAN01000028">
    <property type="protein sequence ID" value="HJA09331.1"/>
    <property type="molecule type" value="Genomic_DNA"/>
</dbReference>
<evidence type="ECO:0000313" key="5">
    <source>
        <dbReference type="EMBL" id="HJA09331.1"/>
    </source>
</evidence>
<dbReference type="AlphaFoldDB" id="A0A9D2KM23"/>
<comment type="caution">
    <text evidence="5">The sequence shown here is derived from an EMBL/GenBank/DDBJ whole genome shotgun (WGS) entry which is preliminary data.</text>
</comment>
<dbReference type="CDD" id="cd00093">
    <property type="entry name" value="HTH_XRE"/>
    <property type="match status" value="1"/>
</dbReference>
<dbReference type="GO" id="GO:0003677">
    <property type="term" value="F:DNA binding"/>
    <property type="evidence" value="ECO:0007669"/>
    <property type="project" value="UniProtKB-KW"/>
</dbReference>
<evidence type="ECO:0000256" key="2">
    <source>
        <dbReference type="ARBA" id="ARBA00023125"/>
    </source>
</evidence>
<evidence type="ECO:0000259" key="4">
    <source>
        <dbReference type="PROSITE" id="PS50943"/>
    </source>
</evidence>
<evidence type="ECO:0000256" key="1">
    <source>
        <dbReference type="ARBA" id="ARBA00023015"/>
    </source>
</evidence>
<reference evidence="5" key="1">
    <citation type="journal article" date="2021" name="PeerJ">
        <title>Extensive microbial diversity within the chicken gut microbiome revealed by metagenomics and culture.</title>
        <authorList>
            <person name="Gilroy R."/>
            <person name="Ravi A."/>
            <person name="Getino M."/>
            <person name="Pursley I."/>
            <person name="Horton D.L."/>
            <person name="Alikhan N.F."/>
            <person name="Baker D."/>
            <person name="Gharbi K."/>
            <person name="Hall N."/>
            <person name="Watson M."/>
            <person name="Adriaenssens E.M."/>
            <person name="Foster-Nyarko E."/>
            <person name="Jarju S."/>
            <person name="Secka A."/>
            <person name="Antonio M."/>
            <person name="Oren A."/>
            <person name="Chaudhuri R.R."/>
            <person name="La Ragione R."/>
            <person name="Hildebrand F."/>
            <person name="Pallen M.J."/>
        </authorList>
    </citation>
    <scope>NUCLEOTIDE SEQUENCE</scope>
    <source>
        <strain evidence="5">CHK186-16707</strain>
    </source>
</reference>
<name>A0A9D2KM23_9BACT</name>
<dbReference type="GO" id="GO:0003700">
    <property type="term" value="F:DNA-binding transcription factor activity"/>
    <property type="evidence" value="ECO:0007669"/>
    <property type="project" value="TreeGrafter"/>
</dbReference>
<sequence>MENLAEKLGWRMRRFRLAANLSQGELARAACLTKSYLSEVERGKVNISVANLDKIAEALGVPLFVLLDCGDLPGRNEVLRDLAELPDDALAALHRLSRHIGRGTTPGNLSGM</sequence>
<evidence type="ECO:0000256" key="3">
    <source>
        <dbReference type="ARBA" id="ARBA00023163"/>
    </source>
</evidence>